<sequence>MELHSSDELVPPSDSLKSSQNFQSPKSSELGFNTALQTSETDHRDSIVMDDEELKNQNEQQHKQFSESFGGRFCSENTPDVDGEMRRSLDEEIHQVIYTEALNEAVMNLALEERNASESELKFWDSVNEEVHHLDQAEGIEIISGLGEGDNTNNVLNKKEAGGEIKNDEISEVTVEGEHSYGKSGDVDENEWQNGKEGDESEDEENYATVEGESGWDHTMSNEDGRDNGGRNYGRRVVYPVRPDAEDCAYYMKTGTCKFGATCKFNHPPRRRNQGVNKERAKPKADDSERPGQTECKYYLTSGGCKFGKACKYSHSRERSVVPPGAPILEFNFLGLPIRPQGEKECPYYMRTGSCKYGSNCRFNHPDPTSVAGADATSGYGNGGSFQLQGAAQTTPASWSSAPIMFPPTPATPQSNPEWNGYQVPAYPTSERSLPTPPAFAMNNLTAETNFFSQHQQQLPVDEYPERPGQPECSYFLKTGDCKYKSNCRYHHPKIRHTRSTSCTLSEKGLPLRPDQSVCSFYNRYGICKFGPACKFDHPENWGNRTPSGGARMEAGLS</sequence>
<accession>A0ACC0AYG4</accession>
<organism evidence="1 2">
    <name type="scientific">Catharanthus roseus</name>
    <name type="common">Madagascar periwinkle</name>
    <name type="synonym">Vinca rosea</name>
    <dbReference type="NCBI Taxonomy" id="4058"/>
    <lineage>
        <taxon>Eukaryota</taxon>
        <taxon>Viridiplantae</taxon>
        <taxon>Streptophyta</taxon>
        <taxon>Embryophyta</taxon>
        <taxon>Tracheophyta</taxon>
        <taxon>Spermatophyta</taxon>
        <taxon>Magnoliopsida</taxon>
        <taxon>eudicotyledons</taxon>
        <taxon>Gunneridae</taxon>
        <taxon>Pentapetalae</taxon>
        <taxon>asterids</taxon>
        <taxon>lamiids</taxon>
        <taxon>Gentianales</taxon>
        <taxon>Apocynaceae</taxon>
        <taxon>Rauvolfioideae</taxon>
        <taxon>Vinceae</taxon>
        <taxon>Catharanthinae</taxon>
        <taxon>Catharanthus</taxon>
    </lineage>
</organism>
<proteinExistence type="predicted"/>
<evidence type="ECO:0000313" key="1">
    <source>
        <dbReference type="EMBL" id="KAI5665012.1"/>
    </source>
</evidence>
<protein>
    <submittedName>
        <fullName evidence="1">Uncharacterized protein</fullName>
    </submittedName>
</protein>
<gene>
    <name evidence="1" type="ORF">M9H77_24335</name>
</gene>
<name>A0ACC0AYG4_CATRO</name>
<evidence type="ECO:0000313" key="2">
    <source>
        <dbReference type="Proteomes" id="UP001060085"/>
    </source>
</evidence>
<dbReference type="EMBL" id="CM044705">
    <property type="protein sequence ID" value="KAI5665012.1"/>
    <property type="molecule type" value="Genomic_DNA"/>
</dbReference>
<reference evidence="2" key="1">
    <citation type="journal article" date="2023" name="Nat. Plants">
        <title>Single-cell RNA sequencing provides a high-resolution roadmap for understanding the multicellular compartmentation of specialized metabolism.</title>
        <authorList>
            <person name="Sun S."/>
            <person name="Shen X."/>
            <person name="Li Y."/>
            <person name="Li Y."/>
            <person name="Wang S."/>
            <person name="Li R."/>
            <person name="Zhang H."/>
            <person name="Shen G."/>
            <person name="Guo B."/>
            <person name="Wei J."/>
            <person name="Xu J."/>
            <person name="St-Pierre B."/>
            <person name="Chen S."/>
            <person name="Sun C."/>
        </authorList>
    </citation>
    <scope>NUCLEOTIDE SEQUENCE [LARGE SCALE GENOMIC DNA]</scope>
</reference>
<keyword evidence="2" id="KW-1185">Reference proteome</keyword>
<dbReference type="Proteomes" id="UP001060085">
    <property type="component" value="Linkage Group LG05"/>
</dbReference>
<comment type="caution">
    <text evidence="1">The sequence shown here is derived from an EMBL/GenBank/DDBJ whole genome shotgun (WGS) entry which is preliminary data.</text>
</comment>